<evidence type="ECO:0000256" key="1">
    <source>
        <dbReference type="ARBA" id="ARBA00006987"/>
    </source>
</evidence>
<dbReference type="AlphaFoldDB" id="A0A396S666"/>
<name>A0A396S666_9BACL</name>
<dbReference type="Gene3D" id="3.40.190.10">
    <property type="entry name" value="Periplasmic binding protein-like II"/>
    <property type="match status" value="1"/>
</dbReference>
<comment type="similarity">
    <text evidence="1">Belongs to the UPF0065 (bug) family.</text>
</comment>
<dbReference type="InterPro" id="IPR042100">
    <property type="entry name" value="Bug_dom1"/>
</dbReference>
<dbReference type="PIRSF" id="PIRSF017082">
    <property type="entry name" value="YflP"/>
    <property type="match status" value="1"/>
</dbReference>
<evidence type="ECO:0000313" key="3">
    <source>
        <dbReference type="EMBL" id="RHW36155.1"/>
    </source>
</evidence>
<dbReference type="RefSeq" id="WP_118876446.1">
    <property type="nucleotide sequence ID" value="NZ_QWEI01000005.1"/>
</dbReference>
<reference evidence="3 4" key="1">
    <citation type="submission" date="2018-08" db="EMBL/GenBank/DDBJ databases">
        <title>Lysinibacillus sp. YLB-03 draft genome sequence.</title>
        <authorList>
            <person name="Yu L."/>
        </authorList>
    </citation>
    <scope>NUCLEOTIDE SEQUENCE [LARGE SCALE GENOMIC DNA]</scope>
    <source>
        <strain evidence="3 4">YLB-03</strain>
    </source>
</reference>
<sequence length="351" mass="37686">MFAAFKFKKWGSFLAGGALVLSLAACGGSSGSDSSSSGEAETNNGEVAYPEKAFIINAPSGAGGGLDTTARALTKTLADTGLVKETMTVENKPGGGQTVGLADFINQDPTDPYRLYLPSVPLIINNLKKEGNSPYSYRDLTPLAQLTKDYGAIAVRSDSKYQDLQSLFEDLKKNPESLSLAGGSAPGSQDHLVAMLPAVKAGVDPTKIKFISYDGGGEAMTALLGGTVDILATDISGTGEFLKAGKIRVLGISSPERLQGTYADIPTYKEAGIDAEFTIWRGLFGPKEMPDYAVEFWDQTLSEMAQTPEWQSTLEKQGWEDGYKNSEEFVKFLEEQEVLIQEILESLNMQK</sequence>
<dbReference type="Gene3D" id="3.40.190.150">
    <property type="entry name" value="Bordetella uptake gene, domain 1"/>
    <property type="match status" value="1"/>
</dbReference>
<dbReference type="PROSITE" id="PS51257">
    <property type="entry name" value="PROKAR_LIPOPROTEIN"/>
    <property type="match status" value="1"/>
</dbReference>
<dbReference type="SUPFAM" id="SSF53850">
    <property type="entry name" value="Periplasmic binding protein-like II"/>
    <property type="match status" value="1"/>
</dbReference>
<proteinExistence type="inferred from homology"/>
<protein>
    <submittedName>
        <fullName evidence="3">Tripartite tricarboxylate transporter substrate binding protein</fullName>
    </submittedName>
</protein>
<dbReference type="PANTHER" id="PTHR42928">
    <property type="entry name" value="TRICARBOXYLATE-BINDING PROTEIN"/>
    <property type="match status" value="1"/>
</dbReference>
<gene>
    <name evidence="3" type="ORF">D1B33_10970</name>
</gene>
<evidence type="ECO:0000313" key="4">
    <source>
        <dbReference type="Proteomes" id="UP000265692"/>
    </source>
</evidence>
<keyword evidence="4" id="KW-1185">Reference proteome</keyword>
<dbReference type="CDD" id="cd07012">
    <property type="entry name" value="PBP2_Bug_TTT"/>
    <property type="match status" value="1"/>
</dbReference>
<keyword evidence="2" id="KW-0732">Signal</keyword>
<dbReference type="Pfam" id="PF03401">
    <property type="entry name" value="TctC"/>
    <property type="match status" value="1"/>
</dbReference>
<dbReference type="EMBL" id="QWEI01000005">
    <property type="protein sequence ID" value="RHW36155.1"/>
    <property type="molecule type" value="Genomic_DNA"/>
</dbReference>
<evidence type="ECO:0000256" key="2">
    <source>
        <dbReference type="SAM" id="SignalP"/>
    </source>
</evidence>
<feature type="signal peptide" evidence="2">
    <location>
        <begin position="1"/>
        <end position="24"/>
    </location>
</feature>
<dbReference type="Proteomes" id="UP000265692">
    <property type="component" value="Unassembled WGS sequence"/>
</dbReference>
<dbReference type="PANTHER" id="PTHR42928:SF3">
    <property type="entry name" value="UPF0065 PROTEIN YFLP"/>
    <property type="match status" value="1"/>
</dbReference>
<dbReference type="InterPro" id="IPR005064">
    <property type="entry name" value="BUG"/>
</dbReference>
<organism evidence="3 4">
    <name type="scientific">Ureibacillus yapensis</name>
    <dbReference type="NCBI Taxonomy" id="2304605"/>
    <lineage>
        <taxon>Bacteria</taxon>
        <taxon>Bacillati</taxon>
        <taxon>Bacillota</taxon>
        <taxon>Bacilli</taxon>
        <taxon>Bacillales</taxon>
        <taxon>Caryophanaceae</taxon>
        <taxon>Ureibacillus</taxon>
    </lineage>
</organism>
<dbReference type="OrthoDB" id="9780943at2"/>
<feature type="chain" id="PRO_5039194385" evidence="2">
    <location>
        <begin position="25"/>
        <end position="351"/>
    </location>
</feature>
<accession>A0A396S666</accession>
<comment type="caution">
    <text evidence="3">The sequence shown here is derived from an EMBL/GenBank/DDBJ whole genome shotgun (WGS) entry which is preliminary data.</text>
</comment>